<organism evidence="4 5">
    <name type="scientific">Ignelater luminosus</name>
    <name type="common">Cucubano</name>
    <name type="synonym">Pyrophorus luminosus</name>
    <dbReference type="NCBI Taxonomy" id="2038154"/>
    <lineage>
        <taxon>Eukaryota</taxon>
        <taxon>Metazoa</taxon>
        <taxon>Ecdysozoa</taxon>
        <taxon>Arthropoda</taxon>
        <taxon>Hexapoda</taxon>
        <taxon>Insecta</taxon>
        <taxon>Pterygota</taxon>
        <taxon>Neoptera</taxon>
        <taxon>Endopterygota</taxon>
        <taxon>Coleoptera</taxon>
        <taxon>Polyphaga</taxon>
        <taxon>Elateriformia</taxon>
        <taxon>Elateroidea</taxon>
        <taxon>Elateridae</taxon>
        <taxon>Agrypninae</taxon>
        <taxon>Pyrophorini</taxon>
        <taxon>Ignelater</taxon>
    </lineage>
</organism>
<dbReference type="SMART" id="SM00020">
    <property type="entry name" value="Tryp_SPc"/>
    <property type="match status" value="1"/>
</dbReference>
<reference evidence="4" key="1">
    <citation type="submission" date="2019-08" db="EMBL/GenBank/DDBJ databases">
        <title>The genome of the North American firefly Photinus pyralis.</title>
        <authorList>
            <consortium name="Photinus pyralis genome working group"/>
            <person name="Fallon T.R."/>
            <person name="Sander Lower S.E."/>
            <person name="Weng J.-K."/>
        </authorList>
    </citation>
    <scope>NUCLEOTIDE SEQUENCE</scope>
    <source>
        <strain evidence="4">TRF0915ILg1</strain>
        <tissue evidence="4">Whole body</tissue>
    </source>
</reference>
<comment type="similarity">
    <text evidence="2">Belongs to the peptidase S1 family. CLIP subfamily.</text>
</comment>
<evidence type="ECO:0000256" key="2">
    <source>
        <dbReference type="ARBA" id="ARBA00024195"/>
    </source>
</evidence>
<dbReference type="GO" id="GO:0004252">
    <property type="term" value="F:serine-type endopeptidase activity"/>
    <property type="evidence" value="ECO:0007669"/>
    <property type="project" value="InterPro"/>
</dbReference>
<dbReference type="AlphaFoldDB" id="A0A8K0DIH5"/>
<dbReference type="PANTHER" id="PTHR24256">
    <property type="entry name" value="TRYPTASE-RELATED"/>
    <property type="match status" value="1"/>
</dbReference>
<evidence type="ECO:0000313" key="4">
    <source>
        <dbReference type="EMBL" id="KAF2901150.1"/>
    </source>
</evidence>
<sequence>MRLKDLLYYIFIFVKLNFCYDYALNVYKAQEGQYPFLARLQMELQWPDSENKTYCGASLITLRNILTAASCFAHVDPRSIQQLCNNRKLVVYVGKKLFRFRMPDSDRSRSPSVGYLEYIIPHKKYQHDKGYDIAVGRLIDFFKYDHKLIRPIMLPRYVSGNIDSKLCQLGDVVGTGKATADHFDLMISVVYMTGVKTTLHDNRLSIYLPEIGQFIKGKSRDNLGGPFVCYHKTSIPVQYGIIKSREIVLVERMMDFIELWVREYTTENGVHWRTNRSEDATIGKTSGLAKIEKATVSILLWLVALLIVN</sequence>
<dbReference type="OrthoDB" id="10061449at2759"/>
<evidence type="ECO:0000313" key="5">
    <source>
        <dbReference type="Proteomes" id="UP000801492"/>
    </source>
</evidence>
<name>A0A8K0DIH5_IGNLU</name>
<evidence type="ECO:0000256" key="1">
    <source>
        <dbReference type="ARBA" id="ARBA00023157"/>
    </source>
</evidence>
<dbReference type="Gene3D" id="2.40.10.10">
    <property type="entry name" value="Trypsin-like serine proteases"/>
    <property type="match status" value="1"/>
</dbReference>
<dbReference type="EMBL" id="VTPC01001827">
    <property type="protein sequence ID" value="KAF2901150.1"/>
    <property type="molecule type" value="Genomic_DNA"/>
</dbReference>
<evidence type="ECO:0000259" key="3">
    <source>
        <dbReference type="PROSITE" id="PS50240"/>
    </source>
</evidence>
<proteinExistence type="inferred from homology"/>
<keyword evidence="1" id="KW-1015">Disulfide bond</keyword>
<protein>
    <recommendedName>
        <fullName evidence="3">Peptidase S1 domain-containing protein</fullName>
    </recommendedName>
</protein>
<dbReference type="InterPro" id="IPR001254">
    <property type="entry name" value="Trypsin_dom"/>
</dbReference>
<dbReference type="InterPro" id="IPR009003">
    <property type="entry name" value="Peptidase_S1_PA"/>
</dbReference>
<comment type="caution">
    <text evidence="4">The sequence shown here is derived from an EMBL/GenBank/DDBJ whole genome shotgun (WGS) entry which is preliminary data.</text>
</comment>
<keyword evidence="5" id="KW-1185">Reference proteome</keyword>
<dbReference type="Proteomes" id="UP000801492">
    <property type="component" value="Unassembled WGS sequence"/>
</dbReference>
<dbReference type="InterPro" id="IPR051487">
    <property type="entry name" value="Ser/Thr_Proteases_Immune/Dev"/>
</dbReference>
<dbReference type="GO" id="GO:0006508">
    <property type="term" value="P:proteolysis"/>
    <property type="evidence" value="ECO:0007669"/>
    <property type="project" value="InterPro"/>
</dbReference>
<dbReference type="SUPFAM" id="SSF50494">
    <property type="entry name" value="Trypsin-like serine proteases"/>
    <property type="match status" value="1"/>
</dbReference>
<accession>A0A8K0DIH5</accession>
<dbReference type="Pfam" id="PF00089">
    <property type="entry name" value="Trypsin"/>
    <property type="match status" value="1"/>
</dbReference>
<dbReference type="InterPro" id="IPR043504">
    <property type="entry name" value="Peptidase_S1_PA_chymotrypsin"/>
</dbReference>
<gene>
    <name evidence="4" type="ORF">ILUMI_05026</name>
</gene>
<dbReference type="PROSITE" id="PS50240">
    <property type="entry name" value="TRYPSIN_DOM"/>
    <property type="match status" value="1"/>
</dbReference>
<feature type="domain" description="Peptidase S1" evidence="3">
    <location>
        <begin position="23"/>
        <end position="266"/>
    </location>
</feature>